<feature type="coiled-coil region" evidence="1">
    <location>
        <begin position="11"/>
        <end position="70"/>
    </location>
</feature>
<evidence type="ECO:0000313" key="5">
    <source>
        <dbReference type="Proteomes" id="UP000735302"/>
    </source>
</evidence>
<dbReference type="PANTHER" id="PTHR19446">
    <property type="entry name" value="REVERSE TRANSCRIPTASES"/>
    <property type="match status" value="1"/>
</dbReference>
<evidence type="ECO:0000256" key="1">
    <source>
        <dbReference type="SAM" id="Coils"/>
    </source>
</evidence>
<evidence type="ECO:0000256" key="2">
    <source>
        <dbReference type="SAM" id="MobiDB-lite"/>
    </source>
</evidence>
<proteinExistence type="predicted"/>
<accession>A0AAV3XVG9</accession>
<dbReference type="EMBL" id="BLXT01000055">
    <property type="protein sequence ID" value="GFN74111.1"/>
    <property type="molecule type" value="Genomic_DNA"/>
</dbReference>
<dbReference type="InterPro" id="IPR000477">
    <property type="entry name" value="RT_dom"/>
</dbReference>
<comment type="caution">
    <text evidence="4">The sequence shown here is derived from an EMBL/GenBank/DDBJ whole genome shotgun (WGS) entry which is preliminary data.</text>
</comment>
<dbReference type="CDD" id="cd01650">
    <property type="entry name" value="RT_nLTR_like"/>
    <property type="match status" value="1"/>
</dbReference>
<keyword evidence="1" id="KW-0175">Coiled coil</keyword>
<dbReference type="Pfam" id="PF00078">
    <property type="entry name" value="RVT_1"/>
    <property type="match status" value="1"/>
</dbReference>
<feature type="compositionally biased region" description="Basic and acidic residues" evidence="2">
    <location>
        <begin position="390"/>
        <end position="402"/>
    </location>
</feature>
<evidence type="ECO:0000259" key="3">
    <source>
        <dbReference type="PROSITE" id="PS50878"/>
    </source>
</evidence>
<feature type="region of interest" description="Disordered" evidence="2">
    <location>
        <begin position="374"/>
        <end position="415"/>
    </location>
</feature>
<evidence type="ECO:0000313" key="4">
    <source>
        <dbReference type="EMBL" id="GFN74111.1"/>
    </source>
</evidence>
<dbReference type="SUPFAM" id="SSF50978">
    <property type="entry name" value="WD40 repeat-like"/>
    <property type="match status" value="1"/>
</dbReference>
<dbReference type="PROSITE" id="PS50878">
    <property type="entry name" value="RT_POL"/>
    <property type="match status" value="1"/>
</dbReference>
<dbReference type="SUPFAM" id="SSF56672">
    <property type="entry name" value="DNA/RNA polymerases"/>
    <property type="match status" value="1"/>
</dbReference>
<dbReference type="InterPro" id="IPR043502">
    <property type="entry name" value="DNA/RNA_pol_sf"/>
</dbReference>
<keyword evidence="5" id="KW-1185">Reference proteome</keyword>
<organism evidence="4 5">
    <name type="scientific">Plakobranchus ocellatus</name>
    <dbReference type="NCBI Taxonomy" id="259542"/>
    <lineage>
        <taxon>Eukaryota</taxon>
        <taxon>Metazoa</taxon>
        <taxon>Spiralia</taxon>
        <taxon>Lophotrochozoa</taxon>
        <taxon>Mollusca</taxon>
        <taxon>Gastropoda</taxon>
        <taxon>Heterobranchia</taxon>
        <taxon>Euthyneura</taxon>
        <taxon>Panpulmonata</taxon>
        <taxon>Sacoglossa</taxon>
        <taxon>Placobranchoidea</taxon>
        <taxon>Plakobranchidae</taxon>
        <taxon>Plakobranchus</taxon>
    </lineage>
</organism>
<feature type="domain" description="Reverse transcriptase" evidence="3">
    <location>
        <begin position="807"/>
        <end position="1090"/>
    </location>
</feature>
<dbReference type="InterPro" id="IPR036322">
    <property type="entry name" value="WD40_repeat_dom_sf"/>
</dbReference>
<gene>
    <name evidence="4" type="ORF">PoB_000061700</name>
</gene>
<name>A0AAV3XVG9_9GAST</name>
<protein>
    <recommendedName>
        <fullName evidence="3">Reverse transcriptase domain-containing protein</fullName>
    </recommendedName>
</protein>
<sequence>MSYMKQAVDPRHVQDRKLEKLQQSLQNMEQQMADHALLRHKLEQISDLDKARTQQTLERASSRNKTLQNEIDRVYGSNNASPSPVSNKTIEEIISKRTKEFQRSQATKAATIQYLAQERQRILDARSRLKERQATFRSLPSPVGSDIPISEIVMQPPGAKTPTYRSVHSSDSVLRKVVDDMPDAVDRIWNLREDLHKDYVAKRKPYEGELGLDSYKPWQIPDFIMVRKLVEEFVDDFLVKHLPPDDIVFERDMKLKMLNRADKEWHKTAATLSEKTAVNLVAEEMLLEVTSHMIKETANEGIHQDVMFKRIAGNMMIKEAEIQATGDTKGRDPSDQAYDLITLTFSTFQRNRDHHKKGLWTHSQGLKQAITSGAEPLRREPGLDPVQPSKAKDKVKGKEKKPTSSPEVIEEEEPLESDVQLITHNHLYPMDPWTISPVSSGDDSKVKTRRLWTDIYTKREALYWKNLKPFVFSKTLPKRCQGITCIQPSYDHTLVALGSVYGDVLVLNSHVEPWEVVKFDLGQSGQGSVVNLAWTLDGSRLLAVTQSGGLLVWLTKGQPASKDQLSAMGLSTDASKPQAFALTLLHSMNARTGDFTVMQGTLAEHGSQGDQQQAATTGGFFPSLTFLASQVSVCAGMEKGDILKLDLTSVAESSGEEPQEAAVILKPIVKLKARHSALSRAESARKKRSQKRKNQERFIRDPFQFARQLFQQPKSGALTVEREELKIHLKKTYSDPTCEIPLEETTGLVWPAAPGIKFDSKPPSLQEVIAVVSKARAKSAPGPNGLPYLLYKRCPNVLKKLHKILRSAWKNIKISKEWMTAEGVNIPKAQDSRGINQFRPISLLNVEGKIFFSVMASRLTKYLTENGYINTSIQKGGIPGISGCLEHATMIWEAIQRAKSEKLNLDVVWLDLANACGSVPHKMIQLALKMYHVPEVIQVMLDDYFSGFCMRFSTNNYTTNWINLEVGIAMGCTMSPVLFVMAMEVILKAAEGSAGPANLDGGCSMPPLKAFMDDTTIICSKEDETRWMLMRLDDLMSWCRMEFKPKKSRSLSIRRGKVDEATTFTVAEQQIPTVSQEPVKSLGRWYDFSMKDTRRGAETLELASESLLAINKCGLQGKFKIWCLQFMLIPTLLWPLLVYDICSSTVEAIEAKINKYTRKWLGVPPGLSGVAMYCQKAKLKRGKARLLTMLEESDDPVVKTVQPSLKTGSKWKVTEAVDEAKECLKMKEVIGQTQTDRRGLGSTTAKWWSKTEGKEKRDMIIDEIRNKEDSTRVQKAVQQPQQGQWTNWDTAIQRSLTWNDIWHMAPLRINFLIRSVYDLLPSNANLVRWGKKDDPTCPLCQGRQATEHVLSLCKVALLQGRYMWRHNRVLQELASVISTAKGEIHPSSTSSTIFTTEGGVKKWHGGSIPINTHRKGLLDGYDDWMVSTELPEWERHPDLIRKTALRPDIVIHSASTQQIIMVELTVPS</sequence>
<dbReference type="Proteomes" id="UP000735302">
    <property type="component" value="Unassembled WGS sequence"/>
</dbReference>
<reference evidence="4 5" key="1">
    <citation type="journal article" date="2021" name="Elife">
        <title>Chloroplast acquisition without the gene transfer in kleptoplastic sea slugs, Plakobranchus ocellatus.</title>
        <authorList>
            <person name="Maeda T."/>
            <person name="Takahashi S."/>
            <person name="Yoshida T."/>
            <person name="Shimamura S."/>
            <person name="Takaki Y."/>
            <person name="Nagai Y."/>
            <person name="Toyoda A."/>
            <person name="Suzuki Y."/>
            <person name="Arimoto A."/>
            <person name="Ishii H."/>
            <person name="Satoh N."/>
            <person name="Nishiyama T."/>
            <person name="Hasebe M."/>
            <person name="Maruyama T."/>
            <person name="Minagawa J."/>
            <person name="Obokata J."/>
            <person name="Shigenobu S."/>
        </authorList>
    </citation>
    <scope>NUCLEOTIDE SEQUENCE [LARGE SCALE GENOMIC DNA]</scope>
</reference>